<dbReference type="Gene3D" id="6.10.340.10">
    <property type="match status" value="1"/>
</dbReference>
<dbReference type="SMART" id="SM00304">
    <property type="entry name" value="HAMP"/>
    <property type="match status" value="1"/>
</dbReference>
<protein>
    <submittedName>
        <fullName evidence="10">HAMP domain-containing protein</fullName>
    </submittedName>
</protein>
<evidence type="ECO:0000256" key="4">
    <source>
        <dbReference type="ARBA" id="ARBA00029447"/>
    </source>
</evidence>
<feature type="transmembrane region" description="Helical" evidence="6">
    <location>
        <begin position="20"/>
        <end position="40"/>
    </location>
</feature>
<dbReference type="PRINTS" id="PR00260">
    <property type="entry name" value="CHEMTRNSDUCR"/>
</dbReference>
<keyword evidence="11" id="KW-1185">Reference proteome</keyword>
<sequence>MNAVLKPLGNLGFSWKVGGGFATMIVLAGAIGAVGTLSILELRGQNKVTSEASMVMASLQQVSAQREAFLVSQDLSMADSLRERTTDLAKGLEGLAKHLDATSVGGMRVATATASVTELQGELETVLEAVDLQQQTMFILDDTANQLEHNGLMVSDKMGMIASEAEEVAARATETRTKADSFFSALAQIESEADSLNGVLKRFRLAAIAKGDEAAAKATELVEQAHIHAGALSESTNMIASLNLPGVDATKLKQMKADAGKLTSNLGEMEKADRGINQQKYRTAVATSAGNLLTAVDSLNADVSKIVEASRDEAAAAVGQANLVGKVVSKADVLVRETYALESMTKDYVVKKGPDELASVHAQIEVLTSKAEDLVAAATAFPKVVGPARAMKYNIETYASDFNELQYATEDFDGAVFSLSKLSEEVRTGISDVVTDQLEASSVKADMALAGIGITFAIAIALGSLLAFVVSLLITKPTRQLTSVMGRLAQGDTDVEIPNADQKDEIGEMSRTVQIFRDNAIERLRLEEQGAEQQEAQKRRQLEVETLIASFRDNVQSVLSSLDDTAREMDGTASSLSALAASSSEQASSTSDASIQATMNVENVAGAAEELSASIGEISSQVERTSTIVSQATDSVQNTNNKVQHLAEAAGKIGEVVTLIQAIAEQTNLLALNATIEAARAGDAGKGFAVVASEVKELATQTSKATEEISQHISAIQGSTSEAVDAISAISSTMEEVNSYTQAIASAVTQQGAATGEISDNVLRASEGTRSVQANMEVLSKAVDETQGAAGTVLSAAGDLGQRGQALRTEIEGFLSRVAAA</sequence>
<evidence type="ECO:0000259" key="7">
    <source>
        <dbReference type="PROSITE" id="PS50111"/>
    </source>
</evidence>
<dbReference type="PROSITE" id="PS50192">
    <property type="entry name" value="T_SNARE"/>
    <property type="match status" value="1"/>
</dbReference>
<dbReference type="Proteomes" id="UP000664779">
    <property type="component" value="Unassembled WGS sequence"/>
</dbReference>
<accession>A0A939ENC3</accession>
<gene>
    <name evidence="10" type="ORF">J0X15_08870</name>
</gene>
<comment type="subcellular location">
    <subcellularLocation>
        <location evidence="1">Cell inner membrane</location>
        <topology evidence="1">Multi-pass membrane protein</topology>
    </subcellularLocation>
</comment>
<keyword evidence="6" id="KW-1133">Transmembrane helix</keyword>
<keyword evidence="3 5" id="KW-0807">Transducer</keyword>
<dbReference type="InterPro" id="IPR000727">
    <property type="entry name" value="T_SNARE_dom"/>
</dbReference>
<dbReference type="RefSeq" id="WP_206939801.1">
    <property type="nucleotide sequence ID" value="NZ_JAFLNF010000003.1"/>
</dbReference>
<dbReference type="InterPro" id="IPR004089">
    <property type="entry name" value="MCPsignal_dom"/>
</dbReference>
<feature type="transmembrane region" description="Helical" evidence="6">
    <location>
        <begin position="448"/>
        <end position="474"/>
    </location>
</feature>
<evidence type="ECO:0000256" key="3">
    <source>
        <dbReference type="ARBA" id="ARBA00023224"/>
    </source>
</evidence>
<comment type="similarity">
    <text evidence="4">Belongs to the methyl-accepting chemotaxis (MCP) protein family.</text>
</comment>
<dbReference type="GO" id="GO:0006935">
    <property type="term" value="P:chemotaxis"/>
    <property type="evidence" value="ECO:0007669"/>
    <property type="project" value="InterPro"/>
</dbReference>
<feature type="domain" description="Methyl-accepting transducer" evidence="7">
    <location>
        <begin position="565"/>
        <end position="787"/>
    </location>
</feature>
<dbReference type="GO" id="GO:0007165">
    <property type="term" value="P:signal transduction"/>
    <property type="evidence" value="ECO:0007669"/>
    <property type="project" value="UniProtKB-KW"/>
</dbReference>
<dbReference type="InterPro" id="IPR004090">
    <property type="entry name" value="Chemotax_Me-accpt_rcpt"/>
</dbReference>
<evidence type="ECO:0000256" key="6">
    <source>
        <dbReference type="SAM" id="Phobius"/>
    </source>
</evidence>
<dbReference type="PROSITE" id="PS50885">
    <property type="entry name" value="HAMP"/>
    <property type="match status" value="1"/>
</dbReference>
<name>A0A939ENC3_9HYPH</name>
<dbReference type="EMBL" id="JAFLNF010000003">
    <property type="protein sequence ID" value="MBO0345330.1"/>
    <property type="molecule type" value="Genomic_DNA"/>
</dbReference>
<evidence type="ECO:0000313" key="10">
    <source>
        <dbReference type="EMBL" id="MBO0345330.1"/>
    </source>
</evidence>
<evidence type="ECO:0000259" key="9">
    <source>
        <dbReference type="PROSITE" id="PS50885"/>
    </source>
</evidence>
<dbReference type="PANTHER" id="PTHR32089">
    <property type="entry name" value="METHYL-ACCEPTING CHEMOTAXIS PROTEIN MCPB"/>
    <property type="match status" value="1"/>
</dbReference>
<feature type="domain" description="HAMP" evidence="9">
    <location>
        <begin position="472"/>
        <end position="525"/>
    </location>
</feature>
<keyword evidence="6" id="KW-0812">Transmembrane</keyword>
<organism evidence="10 11">
    <name type="scientific">Roseibium limicola</name>
    <dbReference type="NCBI Taxonomy" id="2816037"/>
    <lineage>
        <taxon>Bacteria</taxon>
        <taxon>Pseudomonadati</taxon>
        <taxon>Pseudomonadota</taxon>
        <taxon>Alphaproteobacteria</taxon>
        <taxon>Hyphomicrobiales</taxon>
        <taxon>Stappiaceae</taxon>
        <taxon>Roseibium</taxon>
    </lineage>
</organism>
<dbReference type="PANTHER" id="PTHR32089:SF112">
    <property type="entry name" value="LYSOZYME-LIKE PROTEIN-RELATED"/>
    <property type="match status" value="1"/>
</dbReference>
<dbReference type="GO" id="GO:0005886">
    <property type="term" value="C:plasma membrane"/>
    <property type="evidence" value="ECO:0007669"/>
    <property type="project" value="UniProtKB-SubCell"/>
</dbReference>
<reference evidence="10" key="1">
    <citation type="submission" date="2021-03" db="EMBL/GenBank/DDBJ databases">
        <title>Roseibium sp. CAU 1637 isolated from Incheon.</title>
        <authorList>
            <person name="Kim W."/>
        </authorList>
    </citation>
    <scope>NUCLEOTIDE SEQUENCE</scope>
    <source>
        <strain evidence="10">CAU 1637</strain>
    </source>
</reference>
<dbReference type="AlphaFoldDB" id="A0A939ENC3"/>
<keyword evidence="6" id="KW-0472">Membrane</keyword>
<keyword evidence="2" id="KW-0997">Cell inner membrane</keyword>
<feature type="domain" description="T-SNARE coiled-coil homology" evidence="8">
    <location>
        <begin position="717"/>
        <end position="779"/>
    </location>
</feature>
<dbReference type="Gene3D" id="1.10.287.950">
    <property type="entry name" value="Methyl-accepting chemotaxis protein"/>
    <property type="match status" value="1"/>
</dbReference>
<evidence type="ECO:0000259" key="8">
    <source>
        <dbReference type="PROSITE" id="PS50192"/>
    </source>
</evidence>
<dbReference type="PROSITE" id="PS50111">
    <property type="entry name" value="CHEMOTAXIS_TRANSDUC_2"/>
    <property type="match status" value="1"/>
</dbReference>
<keyword evidence="2" id="KW-1003">Cell membrane</keyword>
<evidence type="ECO:0000256" key="2">
    <source>
        <dbReference type="ARBA" id="ARBA00022519"/>
    </source>
</evidence>
<dbReference type="CDD" id="cd06225">
    <property type="entry name" value="HAMP"/>
    <property type="match status" value="1"/>
</dbReference>
<proteinExistence type="inferred from homology"/>
<dbReference type="SMART" id="SM00283">
    <property type="entry name" value="MA"/>
    <property type="match status" value="1"/>
</dbReference>
<dbReference type="SUPFAM" id="SSF58104">
    <property type="entry name" value="Methyl-accepting chemotaxis protein (MCP) signaling domain"/>
    <property type="match status" value="1"/>
</dbReference>
<evidence type="ECO:0000313" key="11">
    <source>
        <dbReference type="Proteomes" id="UP000664779"/>
    </source>
</evidence>
<evidence type="ECO:0000256" key="1">
    <source>
        <dbReference type="ARBA" id="ARBA00004429"/>
    </source>
</evidence>
<dbReference type="GO" id="GO:0004888">
    <property type="term" value="F:transmembrane signaling receptor activity"/>
    <property type="evidence" value="ECO:0007669"/>
    <property type="project" value="InterPro"/>
</dbReference>
<dbReference type="InterPro" id="IPR003660">
    <property type="entry name" value="HAMP_dom"/>
</dbReference>
<dbReference type="Pfam" id="PF00015">
    <property type="entry name" value="MCPsignal"/>
    <property type="match status" value="1"/>
</dbReference>
<evidence type="ECO:0000256" key="5">
    <source>
        <dbReference type="PROSITE-ProRule" id="PRU00284"/>
    </source>
</evidence>
<dbReference type="Pfam" id="PF00672">
    <property type="entry name" value="HAMP"/>
    <property type="match status" value="1"/>
</dbReference>
<comment type="caution">
    <text evidence="10">The sequence shown here is derived from an EMBL/GenBank/DDBJ whole genome shotgun (WGS) entry which is preliminary data.</text>
</comment>